<gene>
    <name evidence="1" type="ORF">Pmani_034472</name>
</gene>
<dbReference type="Proteomes" id="UP001292094">
    <property type="component" value="Unassembled WGS sequence"/>
</dbReference>
<evidence type="ECO:0000313" key="2">
    <source>
        <dbReference type="Proteomes" id="UP001292094"/>
    </source>
</evidence>
<dbReference type="EMBL" id="JAWZYT010004729">
    <property type="protein sequence ID" value="KAK4292780.1"/>
    <property type="molecule type" value="Genomic_DNA"/>
</dbReference>
<proteinExistence type="predicted"/>
<dbReference type="AlphaFoldDB" id="A0AAE1NP99"/>
<protein>
    <submittedName>
        <fullName evidence="1">Uncharacterized protein</fullName>
    </submittedName>
</protein>
<sequence length="89" mass="10042">MTTVESQGYYMYVTPLPCTSHLRHARKTTAMHVKTPLCTSHHRHARHTPIMHVTPLPSCMSNSHLACYTPTTAMHVTTPQPGTPHIQRE</sequence>
<organism evidence="1 2">
    <name type="scientific">Petrolisthes manimaculis</name>
    <dbReference type="NCBI Taxonomy" id="1843537"/>
    <lineage>
        <taxon>Eukaryota</taxon>
        <taxon>Metazoa</taxon>
        <taxon>Ecdysozoa</taxon>
        <taxon>Arthropoda</taxon>
        <taxon>Crustacea</taxon>
        <taxon>Multicrustacea</taxon>
        <taxon>Malacostraca</taxon>
        <taxon>Eumalacostraca</taxon>
        <taxon>Eucarida</taxon>
        <taxon>Decapoda</taxon>
        <taxon>Pleocyemata</taxon>
        <taxon>Anomura</taxon>
        <taxon>Galatheoidea</taxon>
        <taxon>Porcellanidae</taxon>
        <taxon>Petrolisthes</taxon>
    </lineage>
</organism>
<comment type="caution">
    <text evidence="1">The sequence shown here is derived from an EMBL/GenBank/DDBJ whole genome shotgun (WGS) entry which is preliminary data.</text>
</comment>
<accession>A0AAE1NP99</accession>
<evidence type="ECO:0000313" key="1">
    <source>
        <dbReference type="EMBL" id="KAK4292780.1"/>
    </source>
</evidence>
<name>A0AAE1NP99_9EUCA</name>
<keyword evidence="2" id="KW-1185">Reference proteome</keyword>
<reference evidence="1" key="1">
    <citation type="submission" date="2023-11" db="EMBL/GenBank/DDBJ databases">
        <title>Genome assemblies of two species of porcelain crab, Petrolisthes cinctipes and Petrolisthes manimaculis (Anomura: Porcellanidae).</title>
        <authorList>
            <person name="Angst P."/>
        </authorList>
    </citation>
    <scope>NUCLEOTIDE SEQUENCE</scope>
    <source>
        <strain evidence="1">PB745_02</strain>
        <tissue evidence="1">Gill</tissue>
    </source>
</reference>